<feature type="compositionally biased region" description="Basic and acidic residues" evidence="9">
    <location>
        <begin position="334"/>
        <end position="346"/>
    </location>
</feature>
<feature type="domain" description="HSA" evidence="11">
    <location>
        <begin position="641"/>
        <end position="715"/>
    </location>
</feature>
<feature type="compositionally biased region" description="Low complexity" evidence="9">
    <location>
        <begin position="1446"/>
        <end position="1464"/>
    </location>
</feature>
<evidence type="ECO:0000256" key="1">
    <source>
        <dbReference type="ARBA" id="ARBA00004123"/>
    </source>
</evidence>
<feature type="region of interest" description="Disordered" evidence="9">
    <location>
        <begin position="727"/>
        <end position="769"/>
    </location>
</feature>
<gene>
    <name evidence="12" type="ORF">SCAR479_13365</name>
</gene>
<protein>
    <recommendedName>
        <fullName evidence="8">Vacuolar import and degradation protein 21</fullName>
    </recommendedName>
</protein>
<evidence type="ECO:0000256" key="7">
    <source>
        <dbReference type="ARBA" id="ARBA00025178"/>
    </source>
</evidence>
<feature type="compositionally biased region" description="Polar residues" evidence="9">
    <location>
        <begin position="1171"/>
        <end position="1186"/>
    </location>
</feature>
<dbReference type="PANTHER" id="PTHR46459">
    <property type="entry name" value="E1A-BINDING PROTEIN P400-RELATED"/>
    <property type="match status" value="1"/>
</dbReference>
<evidence type="ECO:0000259" key="10">
    <source>
        <dbReference type="PROSITE" id="PS50090"/>
    </source>
</evidence>
<dbReference type="EMBL" id="JARVKM010000105">
    <property type="protein sequence ID" value="KAK9769975.1"/>
    <property type="molecule type" value="Genomic_DNA"/>
</dbReference>
<dbReference type="PROSITE" id="PS51204">
    <property type="entry name" value="HSA"/>
    <property type="match status" value="1"/>
</dbReference>
<feature type="compositionally biased region" description="Low complexity" evidence="9">
    <location>
        <begin position="1141"/>
        <end position="1169"/>
    </location>
</feature>
<feature type="compositionally biased region" description="Polar residues" evidence="9">
    <location>
        <begin position="467"/>
        <end position="479"/>
    </location>
</feature>
<dbReference type="Pfam" id="PF07529">
    <property type="entry name" value="HSA"/>
    <property type="match status" value="1"/>
</dbReference>
<dbReference type="SUPFAM" id="SSF46689">
    <property type="entry name" value="Homeodomain-like"/>
    <property type="match status" value="1"/>
</dbReference>
<sequence length="1484" mass="162907">MTSVVPADRAPVIQQKREACGSIRQSRKRKLQELYAVATILNGLPNFGAGQFDAPPPNAAEVKFLEANDILKGRKLNELNIPPRPKFPSDAFRQPNQTTPAPTKENAGTPSTQTVVKDGPHLSKSGPNAAERVAPSDGQQSASSTIVQPEAPSTSSPIVPTPTVRPQSSLPLQPSQPTQPAQPAPARDSITAVQSRQPGRQQTPSQTLLGAEVGGSAQLRKTATADRSSTQAPASVLPKTAGSTQTPDVPAHEALQNLKTPSPSALKEDGPAVQVPVRMDVHGSPAHESRNLGGLSLNAAQEPTRPADALSSPGSTTHTVTTPAVLETSTNTSPERDGMRLEERPAPFKPQHQQSQESRTSAQNGFLGSTTKEVEAQLLRDSASAASIENGQTKGSTQPTSTDAPIEAVKEMDIDPTTNTVDGPKEPHPDTAKNVHIQAPASPTPEKQSDKTEVEAVTATRERKASESQLLEPTQTQTAAGGIRQKSVSEVLSGESSKELLVPQQLKPDLRSQIPITPTSQSPRPRGRSFTEKSLKEKSRLAGVIFAKQTQKTSDSDRSLVHARSKSTGHVPTDDYFTPLFIQGFSNGTKWMKPLEQILHHAHKTVSTPDAYLHINENQACRVLKRVYNLQQQDKWSLRQPKRYPEPTRQTSQWDVLLQEMKWMRTDFRQEKKWKVAAARNLAHACAEWIAYPEERSELQVNAVAPPFPRRAQWSGSDLVLFDQYVAPPKENGEGSNGADHHETPDLISSADTDSPLDHDDEPNDHFLDTISPSAIFTLDDHEVVFGLNPSPHTDRLLEELPLYGAPLKVPDSDIVAPKHDPDAHWKREALPLSKYVEGRMELVSNEPPRKRSRYQYVQEDGDEEALFDQPRSASQLEPQTPDVALFQADNKAMRDRLHAGHQFRPPSEHTMPFQTFYESRSCSQWTVSEDDELKSLVREYSYNWSLIASILSTKSVFASGAERRTPWECFERWVMLEGLPHDMQKTQYFKLWQNRIEQAQQVIRQHNANALTQQAQQQQQQQQQQQAGTNGPVTPLIRKRLSLPVKVERRRNQKHLTMIDAMRKLAKKREGAVQKQQHAANLAQMRKQQEQPQPRAGPIKTPREYSIMRWERDQAMAERLAERMAQHQQQRLEAQRRVRANTNASSNNANPQLQAALQARAQQGQAAQMVNGQTSQPAQNPQQLGATHPLAGVNRINPGNQMAVNGQARPRIPMQGTPTGNGSQGPIAGGLVPPMQMNGNGQVQMPVVNGQARMTIPTQPDLNLVLQAQRISEQQRQAVQMRQAQQQTHTPQQGSPALQNSPPAAMRAAVANGVNQKNYMNNAQAQAIMAQFNGAANPGLSTPPASGLNMPAGQSGSPRPNTTMTPQIHQTYVSQLQHIESQIRQSHPNTPQDVVRQMATQLLQNRHNNMANNLAQSAMSAAAGGQGQAIANGPHQYAQLLRAQQQAQAQAAAAANAQQQAQQHHQRNSSGGSATPPVPTMPK</sequence>
<dbReference type="InterPro" id="IPR014012">
    <property type="entry name" value="HSA_dom"/>
</dbReference>
<keyword evidence="4" id="KW-0156">Chromatin regulator</keyword>
<dbReference type="CDD" id="cd00167">
    <property type="entry name" value="SANT"/>
    <property type="match status" value="1"/>
</dbReference>
<feature type="region of interest" description="Disordered" evidence="9">
    <location>
        <begin position="548"/>
        <end position="568"/>
    </location>
</feature>
<evidence type="ECO:0000259" key="11">
    <source>
        <dbReference type="PROSITE" id="PS51204"/>
    </source>
</evidence>
<feature type="region of interest" description="Disordered" evidence="9">
    <location>
        <begin position="1277"/>
        <end position="1305"/>
    </location>
</feature>
<comment type="subcellular location">
    <subcellularLocation>
        <location evidence="1">Nucleus</location>
    </subcellularLocation>
</comment>
<dbReference type="SMART" id="SM00573">
    <property type="entry name" value="HSA"/>
    <property type="match status" value="1"/>
</dbReference>
<feature type="domain" description="Myb-like" evidence="10">
    <location>
        <begin position="918"/>
        <end position="978"/>
    </location>
</feature>
<comment type="function">
    <text evidence="7">Component of the NuA4 histone acetyltransferase complex which is involved in transcriptional activation of selected genes principally by acetylation of nucleosomal histone H4 and H2A. The NuA4 complex is also involved in DNA repair.</text>
</comment>
<keyword evidence="3" id="KW-0227">DNA damage</keyword>
<feature type="region of interest" description="Disordered" evidence="9">
    <location>
        <begin position="1341"/>
        <end position="1362"/>
    </location>
</feature>
<keyword evidence="13" id="KW-1185">Reference proteome</keyword>
<feature type="compositionally biased region" description="Polar residues" evidence="9">
    <location>
        <begin position="219"/>
        <end position="233"/>
    </location>
</feature>
<keyword evidence="5" id="KW-0234">DNA repair</keyword>
<evidence type="ECO:0000256" key="9">
    <source>
        <dbReference type="SAM" id="MobiDB-lite"/>
    </source>
</evidence>
<dbReference type="InterPro" id="IPR001005">
    <property type="entry name" value="SANT/Myb"/>
</dbReference>
<feature type="region of interest" description="Disordered" evidence="9">
    <location>
        <begin position="76"/>
        <end position="534"/>
    </location>
</feature>
<evidence type="ECO:0000256" key="6">
    <source>
        <dbReference type="ARBA" id="ARBA00023242"/>
    </source>
</evidence>
<dbReference type="PANTHER" id="PTHR46459:SF1">
    <property type="entry name" value="E1A-BINDING PROTEIN P400"/>
    <property type="match status" value="1"/>
</dbReference>
<feature type="compositionally biased region" description="Polar residues" evidence="9">
    <location>
        <begin position="137"/>
        <end position="147"/>
    </location>
</feature>
<evidence type="ECO:0000256" key="8">
    <source>
        <dbReference type="ARBA" id="ARBA00029670"/>
    </source>
</evidence>
<name>A0ABR2X8A1_9PEZI</name>
<keyword evidence="6" id="KW-0539">Nucleus</keyword>
<proteinExistence type="inferred from homology"/>
<accession>A0ABR2X8A1</accession>
<feature type="region of interest" description="Disordered" evidence="9">
    <location>
        <begin position="1075"/>
        <end position="1101"/>
    </location>
</feature>
<feature type="compositionally biased region" description="Polar residues" evidence="9">
    <location>
        <begin position="94"/>
        <end position="115"/>
    </location>
</feature>
<feature type="compositionally biased region" description="Basic and acidic residues" evidence="9">
    <location>
        <begin position="447"/>
        <end position="466"/>
    </location>
</feature>
<evidence type="ECO:0000256" key="5">
    <source>
        <dbReference type="ARBA" id="ARBA00023204"/>
    </source>
</evidence>
<feature type="compositionally biased region" description="Polar residues" evidence="9">
    <location>
        <begin position="351"/>
        <end position="371"/>
    </location>
</feature>
<dbReference type="Gene3D" id="1.10.10.60">
    <property type="entry name" value="Homeodomain-like"/>
    <property type="match status" value="1"/>
</dbReference>
<feature type="compositionally biased region" description="Polar residues" evidence="9">
    <location>
        <begin position="514"/>
        <end position="523"/>
    </location>
</feature>
<feature type="compositionally biased region" description="Low complexity" evidence="9">
    <location>
        <begin position="152"/>
        <end position="186"/>
    </location>
</feature>
<dbReference type="InterPro" id="IPR009057">
    <property type="entry name" value="Homeodomain-like_sf"/>
</dbReference>
<feature type="compositionally biased region" description="Basic and acidic residues" evidence="9">
    <location>
        <begin position="279"/>
        <end position="290"/>
    </location>
</feature>
<feature type="compositionally biased region" description="Polar residues" evidence="9">
    <location>
        <begin position="1353"/>
        <end position="1362"/>
    </location>
</feature>
<evidence type="ECO:0000256" key="4">
    <source>
        <dbReference type="ARBA" id="ARBA00022853"/>
    </source>
</evidence>
<evidence type="ECO:0000313" key="13">
    <source>
        <dbReference type="Proteomes" id="UP001465668"/>
    </source>
</evidence>
<feature type="region of interest" description="Disordered" evidence="9">
    <location>
        <begin position="1446"/>
        <end position="1484"/>
    </location>
</feature>
<feature type="compositionally biased region" description="Polar residues" evidence="9">
    <location>
        <begin position="384"/>
        <end position="403"/>
    </location>
</feature>
<dbReference type="Proteomes" id="UP001465668">
    <property type="component" value="Unassembled WGS sequence"/>
</dbReference>
<evidence type="ECO:0000256" key="2">
    <source>
        <dbReference type="ARBA" id="ARBA00008913"/>
    </source>
</evidence>
<feature type="region of interest" description="Disordered" evidence="9">
    <location>
        <begin position="1123"/>
        <end position="1214"/>
    </location>
</feature>
<feature type="compositionally biased region" description="Polar residues" evidence="9">
    <location>
        <begin position="312"/>
        <end position="333"/>
    </location>
</feature>
<dbReference type="SMART" id="SM00717">
    <property type="entry name" value="SANT"/>
    <property type="match status" value="1"/>
</dbReference>
<feature type="compositionally biased region" description="Polar residues" evidence="9">
    <location>
        <begin position="191"/>
        <end position="208"/>
    </location>
</feature>
<dbReference type="PROSITE" id="PS50090">
    <property type="entry name" value="MYB_LIKE"/>
    <property type="match status" value="1"/>
</dbReference>
<reference evidence="12 13" key="1">
    <citation type="submission" date="2024-02" db="EMBL/GenBank/DDBJ databases">
        <title>First draft genome assembly of two strains of Seiridium cardinale.</title>
        <authorList>
            <person name="Emiliani G."/>
            <person name="Scali E."/>
        </authorList>
    </citation>
    <scope>NUCLEOTIDE SEQUENCE [LARGE SCALE GENOMIC DNA]</scope>
    <source>
        <strain evidence="12 13">BM-138-000479</strain>
    </source>
</reference>
<feature type="region of interest" description="Disordered" evidence="9">
    <location>
        <begin position="1014"/>
        <end position="1035"/>
    </location>
</feature>
<feature type="compositionally biased region" description="Low complexity" evidence="9">
    <location>
        <begin position="1014"/>
        <end position="1028"/>
    </location>
</feature>
<comment type="caution">
    <text evidence="12">The sequence shown here is derived from an EMBL/GenBank/DDBJ whole genome shotgun (WGS) entry which is preliminary data.</text>
</comment>
<feature type="compositionally biased region" description="Low complexity" evidence="9">
    <location>
        <begin position="1277"/>
        <end position="1294"/>
    </location>
</feature>
<comment type="similarity">
    <text evidence="2">Belongs to the EAF1 family.</text>
</comment>
<feature type="compositionally biased region" description="Basic and acidic residues" evidence="9">
    <location>
        <begin position="423"/>
        <end position="433"/>
    </location>
</feature>
<evidence type="ECO:0000256" key="3">
    <source>
        <dbReference type="ARBA" id="ARBA00022763"/>
    </source>
</evidence>
<organism evidence="12 13">
    <name type="scientific">Seiridium cardinale</name>
    <dbReference type="NCBI Taxonomy" id="138064"/>
    <lineage>
        <taxon>Eukaryota</taxon>
        <taxon>Fungi</taxon>
        <taxon>Dikarya</taxon>
        <taxon>Ascomycota</taxon>
        <taxon>Pezizomycotina</taxon>
        <taxon>Sordariomycetes</taxon>
        <taxon>Xylariomycetidae</taxon>
        <taxon>Amphisphaeriales</taxon>
        <taxon>Sporocadaceae</taxon>
        <taxon>Seiridium</taxon>
    </lineage>
</organism>
<dbReference type="Pfam" id="PF13921">
    <property type="entry name" value="Myb_DNA-bind_6"/>
    <property type="match status" value="1"/>
</dbReference>
<evidence type="ECO:0000313" key="12">
    <source>
        <dbReference type="EMBL" id="KAK9769975.1"/>
    </source>
</evidence>